<organism evidence="1 3">
    <name type="scientific">Paracoccus halophilus</name>
    <dbReference type="NCBI Taxonomy" id="376733"/>
    <lineage>
        <taxon>Bacteria</taxon>
        <taxon>Pseudomonadati</taxon>
        <taxon>Pseudomonadota</taxon>
        <taxon>Alphaproteobacteria</taxon>
        <taxon>Rhodobacterales</taxon>
        <taxon>Paracoccaceae</taxon>
        <taxon>Paracoccus</taxon>
    </lineage>
</organism>
<reference evidence="2 4" key="3">
    <citation type="submission" date="2016-10" db="EMBL/GenBank/DDBJ databases">
        <authorList>
            <person name="de Groot N.N."/>
        </authorList>
    </citation>
    <scope>NUCLEOTIDE SEQUENCE [LARGE SCALE GENOMIC DNA]</scope>
    <source>
        <strain evidence="2 4">CGMCC 1.6117</strain>
    </source>
</reference>
<sequence length="260" mass="29692">MGARDEFSPRTKQTLAERAAYFCSNPDCLKLTAGPHSDQAKSLRTGHAAHIRAAASNGPRYDKNQTPEQRKHISNGLWLCRECGDIVDKDASPHKPELLRQWKRDHEALIAEVRTKGYAQSLVLLQTRQQAPQLAKDIVSEFEDHRALWESFDAEFPDRVRQSLDRLRFRLLDLRRGLPQGSELDQVLQSLTKTILTFFVQVEEIDLVTLRCDSGNPSWLRFRDALATLRKSVGLQLFHLCDAYKTSPTDELAQIMPRTD</sequence>
<accession>A0A099EU82</accession>
<evidence type="ECO:0000313" key="3">
    <source>
        <dbReference type="Proteomes" id="UP000029846"/>
    </source>
</evidence>
<dbReference type="EMBL" id="FOJO01000042">
    <property type="protein sequence ID" value="SFA61931.1"/>
    <property type="molecule type" value="Genomic_DNA"/>
</dbReference>
<dbReference type="Proteomes" id="UP000182312">
    <property type="component" value="Unassembled WGS sequence"/>
</dbReference>
<evidence type="ECO:0000313" key="2">
    <source>
        <dbReference type="EMBL" id="SFA61931.1"/>
    </source>
</evidence>
<proteinExistence type="predicted"/>
<reference evidence="1 3" key="1">
    <citation type="submission" date="2014-09" db="EMBL/GenBank/DDBJ databases">
        <authorList>
            <person name="McGinnis J.M."/>
            <person name="Wolfgang W.J."/>
        </authorList>
    </citation>
    <scope>NUCLEOTIDE SEQUENCE [LARGE SCALE GENOMIC DNA]</scope>
    <source>
        <strain evidence="1 3">JCM 14014</strain>
    </source>
</reference>
<dbReference type="AlphaFoldDB" id="A0A099EU82"/>
<evidence type="ECO:0000313" key="1">
    <source>
        <dbReference type="EMBL" id="KGJ01955.1"/>
    </source>
</evidence>
<dbReference type="STRING" id="376733.SAMN04487972_1429"/>
<keyword evidence="3" id="KW-1185">Reference proteome</keyword>
<evidence type="ECO:0000313" key="4">
    <source>
        <dbReference type="Proteomes" id="UP000182312"/>
    </source>
</evidence>
<dbReference type="Proteomes" id="UP000029846">
    <property type="component" value="Unassembled WGS sequence"/>
</dbReference>
<reference evidence="1 3" key="2">
    <citation type="submission" date="2014-10" db="EMBL/GenBank/DDBJ databases">
        <title>Paracoccus sanguinis sp. nov., isolated from clinical specimens of New York State patients.</title>
        <authorList>
            <person name="Mingle L.A."/>
            <person name="Cole J.A."/>
            <person name="Lapierre P."/>
            <person name="Musser K.A."/>
        </authorList>
    </citation>
    <scope>NUCLEOTIDE SEQUENCE [LARGE SCALE GENOMIC DNA]</scope>
    <source>
        <strain evidence="1 3">JCM 14014</strain>
    </source>
</reference>
<dbReference type="RefSeq" id="WP_036744044.1">
    <property type="nucleotide sequence ID" value="NZ_FOJO01000042.1"/>
</dbReference>
<name>A0A099EU82_9RHOB</name>
<dbReference type="EMBL" id="JRKN01000051">
    <property type="protein sequence ID" value="KGJ01955.1"/>
    <property type="molecule type" value="Genomic_DNA"/>
</dbReference>
<dbReference type="OrthoDB" id="5379188at2"/>
<evidence type="ECO:0008006" key="5">
    <source>
        <dbReference type="Google" id="ProtNLM"/>
    </source>
</evidence>
<dbReference type="eggNOG" id="COG1192">
    <property type="taxonomic scope" value="Bacteria"/>
</dbReference>
<protein>
    <recommendedName>
        <fullName evidence="5">HNH endonuclease</fullName>
    </recommendedName>
</protein>
<gene>
    <name evidence="1" type="ORF">IT41_18860</name>
    <name evidence="2" type="ORF">SAMN04487972_1429</name>
</gene>